<feature type="region of interest" description="Disordered" evidence="1">
    <location>
        <begin position="151"/>
        <end position="174"/>
    </location>
</feature>
<dbReference type="EMBL" id="JASSZA010000015">
    <property type="protein sequence ID" value="KAK2092010.1"/>
    <property type="molecule type" value="Genomic_DNA"/>
</dbReference>
<protein>
    <submittedName>
        <fullName evidence="2">Uncharacterized protein</fullName>
    </submittedName>
</protein>
<gene>
    <name evidence="2" type="ORF">P7K49_028538</name>
</gene>
<accession>A0ABQ9U5F0</accession>
<proteinExistence type="predicted"/>
<evidence type="ECO:0000313" key="2">
    <source>
        <dbReference type="EMBL" id="KAK2092010.1"/>
    </source>
</evidence>
<evidence type="ECO:0000256" key="1">
    <source>
        <dbReference type="SAM" id="MobiDB-lite"/>
    </source>
</evidence>
<sequence>MCYLWGSSLAGQEDGWQTPPGKNDKEAVYTGMSMALQIQRELCLDTGPAIMKAMRSQNLRPGTSLPHLLAGTSSTTLQMQTTWSFLCRGFEEAKVSGKNLTASQLSRARVGMALGEEVPQGTLWVVPVSERKENQIEASWDLELKRNRWCENQPRPQKGSWGKAERKRSQNVLE</sequence>
<organism evidence="2 3">
    <name type="scientific">Saguinus oedipus</name>
    <name type="common">Cotton-top tamarin</name>
    <name type="synonym">Oedipomidas oedipus</name>
    <dbReference type="NCBI Taxonomy" id="9490"/>
    <lineage>
        <taxon>Eukaryota</taxon>
        <taxon>Metazoa</taxon>
        <taxon>Chordata</taxon>
        <taxon>Craniata</taxon>
        <taxon>Vertebrata</taxon>
        <taxon>Euteleostomi</taxon>
        <taxon>Mammalia</taxon>
        <taxon>Eutheria</taxon>
        <taxon>Euarchontoglires</taxon>
        <taxon>Primates</taxon>
        <taxon>Haplorrhini</taxon>
        <taxon>Platyrrhini</taxon>
        <taxon>Cebidae</taxon>
        <taxon>Callitrichinae</taxon>
        <taxon>Saguinus</taxon>
    </lineage>
</organism>
<reference evidence="2 3" key="1">
    <citation type="submission" date="2023-05" db="EMBL/GenBank/DDBJ databases">
        <title>B98-5 Cell Line De Novo Hybrid Assembly: An Optical Mapping Approach.</title>
        <authorList>
            <person name="Kananen K."/>
            <person name="Auerbach J.A."/>
            <person name="Kautto E."/>
            <person name="Blachly J.S."/>
        </authorList>
    </citation>
    <scope>NUCLEOTIDE SEQUENCE [LARGE SCALE GENOMIC DNA]</scope>
    <source>
        <strain evidence="2">B95-8</strain>
        <tissue evidence="2">Cell line</tissue>
    </source>
</reference>
<keyword evidence="3" id="KW-1185">Reference proteome</keyword>
<evidence type="ECO:0000313" key="3">
    <source>
        <dbReference type="Proteomes" id="UP001266305"/>
    </source>
</evidence>
<comment type="caution">
    <text evidence="2">The sequence shown here is derived from an EMBL/GenBank/DDBJ whole genome shotgun (WGS) entry which is preliminary data.</text>
</comment>
<dbReference type="Proteomes" id="UP001266305">
    <property type="component" value="Unassembled WGS sequence"/>
</dbReference>
<name>A0ABQ9U5F0_SAGOE</name>